<sequence>MKHHLTALLFTLSLTTPAWSQDAAPAADATKKTEDTQDDPNSPAVKMWQAFTNLPKEKRQEYGQKLLKTQNLFNQKRIFDALEMLDELDKIFPNHPAALNIRGACYVEIRAFDKANAIFEKVLEIAPKNTNVLFNLAEVDFVTKNWSSAHDRFEKLIPKLPADNKAMIRLCEFKLLLCKLKLDKIDEAKALMNKYDIWDDSPYYYYSRAAIAYESGDKLEAEKELRAVRFVWRNDGVLAPWQDTLIEFGYIRSFYGGETEDLGEAE</sequence>
<evidence type="ECO:0000256" key="3">
    <source>
        <dbReference type="PROSITE-ProRule" id="PRU00339"/>
    </source>
</evidence>
<dbReference type="KEGG" id="osu:NT6N_00910"/>
<name>A0AAT9FGH6_9BACT</name>
<dbReference type="SUPFAM" id="SSF48452">
    <property type="entry name" value="TPR-like"/>
    <property type="match status" value="1"/>
</dbReference>
<feature type="repeat" description="TPR" evidence="3">
    <location>
        <begin position="96"/>
        <end position="129"/>
    </location>
</feature>
<dbReference type="AlphaFoldDB" id="A0AAT9FGH6"/>
<evidence type="ECO:0000313" key="5">
    <source>
        <dbReference type="EMBL" id="BDS05051.1"/>
    </source>
</evidence>
<keyword evidence="2 3" id="KW-0802">TPR repeat</keyword>
<dbReference type="InterPro" id="IPR011990">
    <property type="entry name" value="TPR-like_helical_dom_sf"/>
</dbReference>
<keyword evidence="4" id="KW-0732">Signal</keyword>
<dbReference type="InterPro" id="IPR051012">
    <property type="entry name" value="CellSynth/LPSAsmb/PSIAsmb"/>
</dbReference>
<feature type="signal peptide" evidence="4">
    <location>
        <begin position="1"/>
        <end position="20"/>
    </location>
</feature>
<evidence type="ECO:0000256" key="4">
    <source>
        <dbReference type="SAM" id="SignalP"/>
    </source>
</evidence>
<dbReference type="InterPro" id="IPR019734">
    <property type="entry name" value="TPR_rpt"/>
</dbReference>
<dbReference type="PROSITE" id="PS50005">
    <property type="entry name" value="TPR"/>
    <property type="match status" value="1"/>
</dbReference>
<proteinExistence type="predicted"/>
<dbReference type="Gene3D" id="1.25.40.10">
    <property type="entry name" value="Tetratricopeptide repeat domain"/>
    <property type="match status" value="2"/>
</dbReference>
<accession>A0AAT9FGH6</accession>
<dbReference type="EMBL" id="AP026866">
    <property type="protein sequence ID" value="BDS05051.1"/>
    <property type="molecule type" value="Genomic_DNA"/>
</dbReference>
<evidence type="ECO:0000256" key="1">
    <source>
        <dbReference type="ARBA" id="ARBA00022737"/>
    </source>
</evidence>
<protein>
    <recommendedName>
        <fullName evidence="6">Tetratricopeptide repeat protein</fullName>
    </recommendedName>
</protein>
<keyword evidence="1" id="KW-0677">Repeat</keyword>
<gene>
    <name evidence="5" type="ORF">NT6N_00910</name>
</gene>
<dbReference type="SMART" id="SM00028">
    <property type="entry name" value="TPR"/>
    <property type="match status" value="2"/>
</dbReference>
<reference evidence="5" key="1">
    <citation type="submission" date="2024-07" db="EMBL/GenBank/DDBJ databases">
        <title>Complete genome sequence of Verrucomicrobiaceae bacterium NT6N.</title>
        <authorList>
            <person name="Huang C."/>
            <person name="Takami H."/>
            <person name="Hamasaki K."/>
        </authorList>
    </citation>
    <scope>NUCLEOTIDE SEQUENCE</scope>
    <source>
        <strain evidence="5">NT6N</strain>
    </source>
</reference>
<dbReference type="PANTHER" id="PTHR45586:SF1">
    <property type="entry name" value="LIPOPOLYSACCHARIDE ASSEMBLY PROTEIN B"/>
    <property type="match status" value="1"/>
</dbReference>
<dbReference type="PANTHER" id="PTHR45586">
    <property type="entry name" value="TPR REPEAT-CONTAINING PROTEIN PA4667"/>
    <property type="match status" value="1"/>
</dbReference>
<organism evidence="5">
    <name type="scientific">Oceaniferula spumae</name>
    <dbReference type="NCBI Taxonomy" id="2979115"/>
    <lineage>
        <taxon>Bacteria</taxon>
        <taxon>Pseudomonadati</taxon>
        <taxon>Verrucomicrobiota</taxon>
        <taxon>Verrucomicrobiia</taxon>
        <taxon>Verrucomicrobiales</taxon>
        <taxon>Verrucomicrobiaceae</taxon>
        <taxon>Oceaniferula</taxon>
    </lineage>
</organism>
<evidence type="ECO:0008006" key="6">
    <source>
        <dbReference type="Google" id="ProtNLM"/>
    </source>
</evidence>
<feature type="chain" id="PRO_5043355651" description="Tetratricopeptide repeat protein" evidence="4">
    <location>
        <begin position="21"/>
        <end position="266"/>
    </location>
</feature>
<dbReference type="Pfam" id="PF14559">
    <property type="entry name" value="TPR_19"/>
    <property type="match status" value="1"/>
</dbReference>
<evidence type="ECO:0000256" key="2">
    <source>
        <dbReference type="ARBA" id="ARBA00022803"/>
    </source>
</evidence>